<reference evidence="1 2" key="1">
    <citation type="submission" date="2020-04" db="EMBL/GenBank/DDBJ databases">
        <title>Zoogloea sp. G-4-1-14 isolated from soil.</title>
        <authorList>
            <person name="Dahal R.H."/>
        </authorList>
    </citation>
    <scope>NUCLEOTIDE SEQUENCE [LARGE SCALE GENOMIC DNA]</scope>
    <source>
        <strain evidence="1 2">G-4-1-14</strain>
    </source>
</reference>
<dbReference type="Proteomes" id="UP000580043">
    <property type="component" value="Unassembled WGS sequence"/>
</dbReference>
<evidence type="ECO:0000313" key="1">
    <source>
        <dbReference type="EMBL" id="NML28164.1"/>
    </source>
</evidence>
<protein>
    <submittedName>
        <fullName evidence="1">Uncharacterized protein</fullName>
    </submittedName>
</protein>
<comment type="caution">
    <text evidence="1">The sequence shown here is derived from an EMBL/GenBank/DDBJ whole genome shotgun (WGS) entry which is preliminary data.</text>
</comment>
<keyword evidence="2" id="KW-1185">Reference proteome</keyword>
<evidence type="ECO:0000313" key="2">
    <source>
        <dbReference type="Proteomes" id="UP000580043"/>
    </source>
</evidence>
<sequence length="207" mass="22471">MPYIFSKYLKGSNRSLLLLVLSMFFFSGCAGIARTDSAGNEKHPDMRSAKLASKPIGRIEYDSFRSLKISTESPYLESESLKGRYEIVSIQGKKGQQFLITTTGICDCLGFRKWSVVPFSYLLDGDGGIVLAGKSTTPMAQTLAGAFPEDGDYYLMIVADSTSAGKRIGVISGGLAVPGRPYVPDIITLPMTSHPTGLVQVHYHKSE</sequence>
<name>A0A848GA63_9RHOO</name>
<dbReference type="AlphaFoldDB" id="A0A848GA63"/>
<dbReference type="EMBL" id="JABBGA010000023">
    <property type="protein sequence ID" value="NML28164.1"/>
    <property type="molecule type" value="Genomic_DNA"/>
</dbReference>
<dbReference type="PROSITE" id="PS51257">
    <property type="entry name" value="PROKAR_LIPOPROTEIN"/>
    <property type="match status" value="1"/>
</dbReference>
<accession>A0A848GA63</accession>
<gene>
    <name evidence="1" type="ORF">HHL15_20600</name>
</gene>
<proteinExistence type="predicted"/>
<dbReference type="RefSeq" id="WP_169147696.1">
    <property type="nucleotide sequence ID" value="NZ_JABBGA010000023.1"/>
</dbReference>
<organism evidence="1 2">
    <name type="scientific">Zoogloea dura</name>
    <dbReference type="NCBI Taxonomy" id="2728840"/>
    <lineage>
        <taxon>Bacteria</taxon>
        <taxon>Pseudomonadati</taxon>
        <taxon>Pseudomonadota</taxon>
        <taxon>Betaproteobacteria</taxon>
        <taxon>Rhodocyclales</taxon>
        <taxon>Zoogloeaceae</taxon>
        <taxon>Zoogloea</taxon>
    </lineage>
</organism>